<name>A0A3A1NZD3_9SPHN</name>
<evidence type="ECO:0000256" key="1">
    <source>
        <dbReference type="SAM" id="SignalP"/>
    </source>
</evidence>
<dbReference type="EMBL" id="QXFM01000139">
    <property type="protein sequence ID" value="RIV81127.1"/>
    <property type="molecule type" value="Genomic_DNA"/>
</dbReference>
<feature type="domain" description="DUF4168" evidence="2">
    <location>
        <begin position="71"/>
        <end position="105"/>
    </location>
</feature>
<dbReference type="Proteomes" id="UP000265366">
    <property type="component" value="Unassembled WGS sequence"/>
</dbReference>
<accession>A0A3A1NZD3</accession>
<proteinExistence type="predicted"/>
<evidence type="ECO:0000313" key="3">
    <source>
        <dbReference type="EMBL" id="RIV81127.1"/>
    </source>
</evidence>
<dbReference type="Pfam" id="PF13767">
    <property type="entry name" value="DUF4168"/>
    <property type="match status" value="1"/>
</dbReference>
<dbReference type="OrthoDB" id="7433563at2"/>
<reference evidence="3 4" key="1">
    <citation type="submission" date="2018-08" db="EMBL/GenBank/DDBJ databases">
        <title>Erythrobacter zhengii sp.nov., a bacterium isolated from deep-sea sediment.</title>
        <authorList>
            <person name="Fang C."/>
            <person name="Wu Y.-H."/>
            <person name="Sun C."/>
            <person name="Wang H."/>
            <person name="Cheng H."/>
            <person name="Meng F.-X."/>
            <person name="Wang C.-S."/>
            <person name="Xu X.-W."/>
        </authorList>
    </citation>
    <scope>NUCLEOTIDE SEQUENCE [LARGE SCALE GENOMIC DNA]</scope>
    <source>
        <strain evidence="3 4">CCTCC AB 2015396</strain>
    </source>
</reference>
<dbReference type="RefSeq" id="WP_119594533.1">
    <property type="nucleotide sequence ID" value="NZ_QXFM01000139.1"/>
</dbReference>
<evidence type="ECO:0000259" key="2">
    <source>
        <dbReference type="Pfam" id="PF13767"/>
    </source>
</evidence>
<organism evidence="3 4">
    <name type="scientific">Aurantiacibacter xanthus</name>
    <dbReference type="NCBI Taxonomy" id="1784712"/>
    <lineage>
        <taxon>Bacteria</taxon>
        <taxon>Pseudomonadati</taxon>
        <taxon>Pseudomonadota</taxon>
        <taxon>Alphaproteobacteria</taxon>
        <taxon>Sphingomonadales</taxon>
        <taxon>Erythrobacteraceae</taxon>
        <taxon>Aurantiacibacter</taxon>
    </lineage>
</organism>
<keyword evidence="4" id="KW-1185">Reference proteome</keyword>
<keyword evidence="1" id="KW-0732">Signal</keyword>
<feature type="signal peptide" evidence="1">
    <location>
        <begin position="1"/>
        <end position="20"/>
    </location>
</feature>
<dbReference type="AlphaFoldDB" id="A0A3A1NZD3"/>
<feature type="chain" id="PRO_5017376598" evidence="1">
    <location>
        <begin position="21"/>
        <end position="116"/>
    </location>
</feature>
<protein>
    <submittedName>
        <fullName evidence="3">DUF4168 domain-containing protein</fullName>
    </submittedName>
</protein>
<comment type="caution">
    <text evidence="3">The sequence shown here is derived from an EMBL/GenBank/DDBJ whole genome shotgun (WGS) entry which is preliminary data.</text>
</comment>
<sequence length="116" mass="11704">MKKIVTLAAGTLLFASPAFAQMADSDAGADAPTADASAASFTDAEIDTYAKVAVEISALQNDASLDAEARQSGAVAAVESSGLTAEKFNEISDASRNDPELAQRIQLAIANAQGGA</sequence>
<gene>
    <name evidence="3" type="ORF">D2V17_18040</name>
</gene>
<dbReference type="InterPro" id="IPR025433">
    <property type="entry name" value="DUF4168"/>
</dbReference>
<evidence type="ECO:0000313" key="4">
    <source>
        <dbReference type="Proteomes" id="UP000265366"/>
    </source>
</evidence>